<sequence>MSELSIHPTPPNTESAMRSHKEIAQKYLPIPAISVSSERLFSNTRKLISSKRTSLDLALVDNFKDKHFIKNSWELHNMMNKDYNLNNSYPQSEIYYRSICLKLTDKDIHILSEFRDTTMIVYSQETDSILFRQHTSKTDPSEDNNTSIFSDQPNLEIGNTLFEILAFSLLNIFCQDAILFEITTFVVNSPEIFSVANMIYQSKQISRSQSSISKELLIKKLLKLLLSQDNEKQSISESTLDLEELKCLFLHTQNSSQAAFDQLVAMILPNSKLADDDFQQLLKKSKGMFRYKKVLQKYLLNAQESKFIEVIQNALKRFIQTVFKVHVIHTYKEIQQEFSLYKKVLEDIKNMNSTTQSLDILTREKSNILRLFLYNSDSNYLNFQR</sequence>
<dbReference type="Proteomes" id="UP000789702">
    <property type="component" value="Unassembled WGS sequence"/>
</dbReference>
<evidence type="ECO:0000313" key="2">
    <source>
        <dbReference type="Proteomes" id="UP000789702"/>
    </source>
</evidence>
<keyword evidence="2" id="KW-1185">Reference proteome</keyword>
<accession>A0ACA9JYT7</accession>
<reference evidence="1" key="1">
    <citation type="submission" date="2021-06" db="EMBL/GenBank/DDBJ databases">
        <authorList>
            <person name="Kallberg Y."/>
            <person name="Tangrot J."/>
            <person name="Rosling A."/>
        </authorList>
    </citation>
    <scope>NUCLEOTIDE SEQUENCE</scope>
    <source>
        <strain evidence="1">IL203A</strain>
    </source>
</reference>
<gene>
    <name evidence="1" type="ORF">DHETER_LOCUS381</name>
</gene>
<name>A0ACA9JYT7_9GLOM</name>
<organism evidence="1 2">
    <name type="scientific">Dentiscutata heterogama</name>
    <dbReference type="NCBI Taxonomy" id="1316150"/>
    <lineage>
        <taxon>Eukaryota</taxon>
        <taxon>Fungi</taxon>
        <taxon>Fungi incertae sedis</taxon>
        <taxon>Mucoromycota</taxon>
        <taxon>Glomeromycotina</taxon>
        <taxon>Glomeromycetes</taxon>
        <taxon>Diversisporales</taxon>
        <taxon>Gigasporaceae</taxon>
        <taxon>Dentiscutata</taxon>
    </lineage>
</organism>
<dbReference type="EMBL" id="CAJVPU010000178">
    <property type="protein sequence ID" value="CAG8442915.1"/>
    <property type="molecule type" value="Genomic_DNA"/>
</dbReference>
<protein>
    <submittedName>
        <fullName evidence="1">14591_t:CDS:1</fullName>
    </submittedName>
</protein>
<evidence type="ECO:0000313" key="1">
    <source>
        <dbReference type="EMBL" id="CAG8442915.1"/>
    </source>
</evidence>
<comment type="caution">
    <text evidence="1">The sequence shown here is derived from an EMBL/GenBank/DDBJ whole genome shotgun (WGS) entry which is preliminary data.</text>
</comment>
<proteinExistence type="predicted"/>